<keyword evidence="8" id="KW-0132">Cell division</keyword>
<dbReference type="Pfam" id="PF00004">
    <property type="entry name" value="AAA"/>
    <property type="match status" value="1"/>
</dbReference>
<dbReference type="GO" id="GO:0016887">
    <property type="term" value="F:ATP hydrolysis activity"/>
    <property type="evidence" value="ECO:0007669"/>
    <property type="project" value="InterPro"/>
</dbReference>
<evidence type="ECO:0000256" key="5">
    <source>
        <dbReference type="ARBA" id="ARBA00022840"/>
    </source>
</evidence>
<dbReference type="Gene3D" id="3.40.50.300">
    <property type="entry name" value="P-loop containing nucleotide triphosphate hydrolases"/>
    <property type="match status" value="1"/>
</dbReference>
<comment type="similarity">
    <text evidence="8">Belongs to the AAA ATPase family. Katanin p60 subunit A1 subfamily.</text>
</comment>
<dbReference type="InterPro" id="IPR050304">
    <property type="entry name" value="MT-severing_AAA_ATPase"/>
</dbReference>
<keyword evidence="4 8" id="KW-0547">Nucleotide-binding</keyword>
<organism evidence="10 11">
    <name type="scientific">Brachionus plicatilis</name>
    <name type="common">Marine rotifer</name>
    <name type="synonym">Brachionus muelleri</name>
    <dbReference type="NCBI Taxonomy" id="10195"/>
    <lineage>
        <taxon>Eukaryota</taxon>
        <taxon>Metazoa</taxon>
        <taxon>Spiralia</taxon>
        <taxon>Gnathifera</taxon>
        <taxon>Rotifera</taxon>
        <taxon>Eurotatoria</taxon>
        <taxon>Monogononta</taxon>
        <taxon>Pseudotrocha</taxon>
        <taxon>Ploima</taxon>
        <taxon>Brachionidae</taxon>
        <taxon>Brachionus</taxon>
    </lineage>
</organism>
<dbReference type="FunFam" id="1.10.8.60:FF:000025">
    <property type="entry name" value="Katanin p60 ATPase-containing subunit A1"/>
    <property type="match status" value="1"/>
</dbReference>
<dbReference type="SUPFAM" id="SSF52540">
    <property type="entry name" value="P-loop containing nucleoside triphosphate hydrolases"/>
    <property type="match status" value="1"/>
</dbReference>
<dbReference type="GO" id="GO:0008568">
    <property type="term" value="F:microtubule severing ATPase activity"/>
    <property type="evidence" value="ECO:0007669"/>
    <property type="project" value="UniProtKB-EC"/>
</dbReference>
<reference evidence="10 11" key="1">
    <citation type="journal article" date="2018" name="Sci. Rep.">
        <title>Genomic signatures of local adaptation to the degree of environmental predictability in rotifers.</title>
        <authorList>
            <person name="Franch-Gras L."/>
            <person name="Hahn C."/>
            <person name="Garcia-Roger E.M."/>
            <person name="Carmona M.J."/>
            <person name="Serra M."/>
            <person name="Gomez A."/>
        </authorList>
    </citation>
    <scope>NUCLEOTIDE SEQUENCE [LARGE SCALE GENOMIC DNA]</scope>
    <source>
        <strain evidence="10">HYR1</strain>
    </source>
</reference>
<dbReference type="EC" id="5.6.1.1" evidence="8"/>
<keyword evidence="7 8" id="KW-0413">Isomerase</keyword>
<dbReference type="SMART" id="SM00382">
    <property type="entry name" value="AAA"/>
    <property type="match status" value="1"/>
</dbReference>
<dbReference type="GO" id="GO:0005524">
    <property type="term" value="F:ATP binding"/>
    <property type="evidence" value="ECO:0007669"/>
    <property type="project" value="UniProtKB-KW"/>
</dbReference>
<dbReference type="InterPro" id="IPR041569">
    <property type="entry name" value="AAA_lid_3"/>
</dbReference>
<dbReference type="InterPro" id="IPR048611">
    <property type="entry name" value="KATNA1_MIT"/>
</dbReference>
<gene>
    <name evidence="8" type="primary">KATNA1</name>
    <name evidence="10" type="ORF">BpHYR1_019164</name>
</gene>
<sequence>MHFLDIFTTKIKHVNLSDVFDNVHLARQCALLGSYDSSLVYYQGSLHYLKMLIDSKQFKNLSTAFDKIQLEVSQVRDIVDKLKQIKSPSQLTKINNGSCIRPRHASNSPVVKVSKLERPTIGIKQQHDKSIKSFVSKPKLQRIPSVSNNRQPKSESSKKFKSSIYGQELIDLLERDIVLRNPQIKWSEIAGCEQAKRVLKEAVVLPTILPDFFRGIRRPYRGLLMVGPPGTGKTMLAKAVASECKTTFFNVSSSSLTSKYHGESEKLVRLLFEMAHFYAPSTIFIDEIDSICSKRGSSNEHEASRRTKSEFLVQIEGVSTISDAKKLVMVIGATNFPWDLDDALKRRLEKRIYIPLPDCAARTELIEVNLKDVKLDNDVNLDELSEKLDGYSGADIAMVCRDASMMGLRRKIDGLSVEEIRTLPNDELNVPIRMKDFVDVLQKINPSVSKSDLSKYESWIKEFGSC</sequence>
<accession>A0A3M7T9N2</accession>
<evidence type="ECO:0000256" key="4">
    <source>
        <dbReference type="ARBA" id="ARBA00022741"/>
    </source>
</evidence>
<comment type="function">
    <text evidence="8">Catalytic subunit of a complex which severs microtubules in an ATP-dependent manner. Microtubule severing may promote rapid reorganization of cellular microtubule arrays and the release of microtubules from the centrosome following nucleation.</text>
</comment>
<comment type="activity regulation">
    <text evidence="8">ATPase activity is stimulated by microtubules, which promote homooligomerization. ATP-dependent microtubule severing is stimulated by interaction with KATNB1.</text>
</comment>
<dbReference type="InterPro" id="IPR027417">
    <property type="entry name" value="P-loop_NTPase"/>
</dbReference>
<dbReference type="GO" id="GO:0051301">
    <property type="term" value="P:cell division"/>
    <property type="evidence" value="ECO:0007669"/>
    <property type="project" value="UniProtKB-KW"/>
</dbReference>
<keyword evidence="3 8" id="KW-0493">Microtubule</keyword>
<dbReference type="InterPro" id="IPR028596">
    <property type="entry name" value="KATNA1"/>
</dbReference>
<evidence type="ECO:0000256" key="2">
    <source>
        <dbReference type="ARBA" id="ARBA00022490"/>
    </source>
</evidence>
<keyword evidence="10" id="KW-0378">Hydrolase</keyword>
<keyword evidence="5 8" id="KW-0067">ATP-binding</keyword>
<proteinExistence type="inferred from homology"/>
<dbReference type="GO" id="GO:0005813">
    <property type="term" value="C:centrosome"/>
    <property type="evidence" value="ECO:0007669"/>
    <property type="project" value="UniProtKB-SubCell"/>
</dbReference>
<protein>
    <recommendedName>
        <fullName evidence="8">Katanin p60 ATPase-containing subunit A1</fullName>
        <shortName evidence="8">Katanin p60 subunit A1</shortName>
        <ecNumber evidence="8">5.6.1.1</ecNumber>
    </recommendedName>
    <alternativeName>
        <fullName evidence="8">p60 katanin</fullName>
    </alternativeName>
</protein>
<evidence type="ECO:0000259" key="9">
    <source>
        <dbReference type="SMART" id="SM00382"/>
    </source>
</evidence>
<evidence type="ECO:0000313" key="11">
    <source>
        <dbReference type="Proteomes" id="UP000276133"/>
    </source>
</evidence>
<dbReference type="GO" id="GO:0005737">
    <property type="term" value="C:cytoplasm"/>
    <property type="evidence" value="ECO:0007669"/>
    <property type="project" value="UniProtKB-SubCell"/>
</dbReference>
<evidence type="ECO:0000256" key="8">
    <source>
        <dbReference type="HAMAP-Rule" id="MF_03023"/>
    </source>
</evidence>
<dbReference type="CDD" id="cd21748">
    <property type="entry name" value="Kp60-NTD"/>
    <property type="match status" value="1"/>
</dbReference>
<dbReference type="FunFam" id="3.40.50.300:FF:000159">
    <property type="entry name" value="Katanin p60 ATPase-containing subunit A1"/>
    <property type="match status" value="1"/>
</dbReference>
<dbReference type="Pfam" id="PF17862">
    <property type="entry name" value="AAA_lid_3"/>
    <property type="match status" value="1"/>
</dbReference>
<feature type="binding site" evidence="8">
    <location>
        <begin position="227"/>
        <end position="234"/>
    </location>
    <ligand>
        <name>ATP</name>
        <dbReference type="ChEBI" id="CHEBI:30616"/>
    </ligand>
</feature>
<comment type="catalytic activity">
    <reaction evidence="8">
        <text>n ATP + n H2O + a microtubule = n ADP + n phosphate + (n+1) alpha/beta tubulin heterodimers.</text>
        <dbReference type="EC" id="5.6.1.1"/>
    </reaction>
</comment>
<comment type="caution">
    <text evidence="10">The sequence shown here is derived from an EMBL/GenBank/DDBJ whole genome shotgun (WGS) entry which is preliminary data.</text>
</comment>
<dbReference type="GO" id="GO:0051013">
    <property type="term" value="P:microtubule severing"/>
    <property type="evidence" value="ECO:0007669"/>
    <property type="project" value="UniProtKB-UniRule"/>
</dbReference>
<dbReference type="InterPro" id="IPR015415">
    <property type="entry name" value="Spast_Vps4_C"/>
</dbReference>
<keyword evidence="8" id="KW-0131">Cell cycle</keyword>
<dbReference type="Gene3D" id="1.20.58.80">
    <property type="entry name" value="Phosphotransferase system, lactose/cellobiose-type IIA subunit"/>
    <property type="match status" value="1"/>
</dbReference>
<dbReference type="EMBL" id="REGN01000055">
    <property type="protein sequence ID" value="RNA44814.1"/>
    <property type="molecule type" value="Genomic_DNA"/>
</dbReference>
<keyword evidence="8" id="KW-0498">Mitosis</keyword>
<evidence type="ECO:0000313" key="10">
    <source>
        <dbReference type="EMBL" id="RNA44814.1"/>
    </source>
</evidence>
<dbReference type="Pfam" id="PF09336">
    <property type="entry name" value="Vps4_C"/>
    <property type="match status" value="1"/>
</dbReference>
<keyword evidence="11" id="KW-1185">Reference proteome</keyword>
<dbReference type="Gene3D" id="1.10.8.60">
    <property type="match status" value="1"/>
</dbReference>
<dbReference type="InterPro" id="IPR003593">
    <property type="entry name" value="AAA+_ATPase"/>
</dbReference>
<dbReference type="AlphaFoldDB" id="A0A3M7T9N2"/>
<feature type="domain" description="AAA+ ATPase" evidence="9">
    <location>
        <begin position="219"/>
        <end position="358"/>
    </location>
</feature>
<name>A0A3M7T9N2_BRAPC</name>
<dbReference type="GO" id="GO:0000922">
    <property type="term" value="C:spindle pole"/>
    <property type="evidence" value="ECO:0007669"/>
    <property type="project" value="UniProtKB-SubCell"/>
</dbReference>
<dbReference type="HAMAP" id="MF_03023">
    <property type="entry name" value="Katanin_p60_A1"/>
    <property type="match status" value="1"/>
</dbReference>
<dbReference type="Proteomes" id="UP000276133">
    <property type="component" value="Unassembled WGS sequence"/>
</dbReference>
<dbReference type="GO" id="GO:0005874">
    <property type="term" value="C:microtubule"/>
    <property type="evidence" value="ECO:0007669"/>
    <property type="project" value="UniProtKB-KW"/>
</dbReference>
<dbReference type="PANTHER" id="PTHR23074">
    <property type="entry name" value="AAA DOMAIN-CONTAINING"/>
    <property type="match status" value="1"/>
</dbReference>
<dbReference type="InterPro" id="IPR003960">
    <property type="entry name" value="ATPase_AAA_CS"/>
</dbReference>
<dbReference type="InterPro" id="IPR003959">
    <property type="entry name" value="ATPase_AAA_core"/>
</dbReference>
<dbReference type="STRING" id="10195.A0A3M7T9N2"/>
<dbReference type="GO" id="GO:0008017">
    <property type="term" value="F:microtubule binding"/>
    <property type="evidence" value="ECO:0007669"/>
    <property type="project" value="UniProtKB-UniRule"/>
</dbReference>
<evidence type="ECO:0000256" key="1">
    <source>
        <dbReference type="ARBA" id="ARBA00004245"/>
    </source>
</evidence>
<evidence type="ECO:0000256" key="6">
    <source>
        <dbReference type="ARBA" id="ARBA00023212"/>
    </source>
</evidence>
<dbReference type="OrthoDB" id="5334845at2759"/>
<comment type="subcellular location">
    <subcellularLocation>
        <location evidence="1">Cytoplasm</location>
        <location evidence="1">Cytoskeleton</location>
    </subcellularLocation>
    <subcellularLocation>
        <location evidence="8">Cytoplasm</location>
    </subcellularLocation>
    <subcellularLocation>
        <location evidence="8">Cytoplasm</location>
        <location evidence="8">Cytoskeleton</location>
        <location evidence="8">Microtubule organizing center</location>
        <location evidence="8">Centrosome</location>
    </subcellularLocation>
    <subcellularLocation>
        <location evidence="8">Cytoplasm</location>
        <location evidence="8">Cytoskeleton</location>
        <location evidence="8">Spindle pole</location>
    </subcellularLocation>
    <subcellularLocation>
        <location evidence="8">Cytoplasm</location>
        <location evidence="8">Cytoskeleton</location>
        <location evidence="8">Spindle</location>
    </subcellularLocation>
    <text evidence="8">Predominantly cytoplasmic. Also localized to the interphase centrosome and the mitotic spindle poles. Enhanced recruitment to the mitotic spindle poles requires microtubules and interaction with KATNB1.</text>
</comment>
<comment type="subunit">
    <text evidence="8">Can homooligomerize into hexameric rings, which may be promoted by interaction with microtubules. Interacts with KATNB1, which may serve as a targeting subunit.</text>
</comment>
<keyword evidence="6 8" id="KW-0206">Cytoskeleton</keyword>
<dbReference type="Pfam" id="PF21126">
    <property type="entry name" value="KATNA1_MIT"/>
    <property type="match status" value="1"/>
</dbReference>
<dbReference type="PROSITE" id="PS00674">
    <property type="entry name" value="AAA"/>
    <property type="match status" value="1"/>
</dbReference>
<evidence type="ECO:0000256" key="3">
    <source>
        <dbReference type="ARBA" id="ARBA00022701"/>
    </source>
</evidence>
<evidence type="ECO:0000256" key="7">
    <source>
        <dbReference type="ARBA" id="ARBA00023235"/>
    </source>
</evidence>
<keyword evidence="2 8" id="KW-0963">Cytoplasm</keyword>
<dbReference type="PANTHER" id="PTHR23074:SF19">
    <property type="entry name" value="KATANIN P60 ATPASE-CONTAINING SUBUNIT A1"/>
    <property type="match status" value="1"/>
</dbReference>